<dbReference type="SUPFAM" id="SSF48613">
    <property type="entry name" value="Heme oxygenase-like"/>
    <property type="match status" value="1"/>
</dbReference>
<dbReference type="CDD" id="cd19166">
    <property type="entry name" value="HemeO-bac"/>
    <property type="match status" value="1"/>
</dbReference>
<comment type="caution">
    <text evidence="1">The sequence shown here is derived from an EMBL/GenBank/DDBJ whole genome shotgun (WGS) entry which is preliminary data.</text>
</comment>
<name>A0A2A6RKM7_9CHLR</name>
<gene>
    <name evidence="1" type="ORF">CJ255_08400</name>
</gene>
<dbReference type="AlphaFoldDB" id="A0A2A6RKM7"/>
<reference evidence="2" key="1">
    <citation type="submission" date="2017-08" db="EMBL/GenBank/DDBJ databases">
        <authorList>
            <person name="Grouzdev D.S."/>
            <person name="Gaisin V.A."/>
            <person name="Rysina M.S."/>
            <person name="Gorlenko V.M."/>
        </authorList>
    </citation>
    <scope>NUCLEOTIDE SEQUENCE [LARGE SCALE GENOMIC DNA]</scope>
    <source>
        <strain evidence="2">Kir15-3F</strain>
    </source>
</reference>
<dbReference type="GO" id="GO:0004392">
    <property type="term" value="F:heme oxygenase (decyclizing) activity"/>
    <property type="evidence" value="ECO:0007669"/>
    <property type="project" value="InterPro"/>
</dbReference>
<dbReference type="GO" id="GO:0006788">
    <property type="term" value="P:heme oxidation"/>
    <property type="evidence" value="ECO:0007669"/>
    <property type="project" value="InterPro"/>
</dbReference>
<accession>A0A2A6RKM7</accession>
<dbReference type="Proteomes" id="UP000220527">
    <property type="component" value="Unassembled WGS sequence"/>
</dbReference>
<dbReference type="EMBL" id="NQWI01000028">
    <property type="protein sequence ID" value="PDW03493.1"/>
    <property type="molecule type" value="Genomic_DNA"/>
</dbReference>
<dbReference type="Gene3D" id="1.20.910.10">
    <property type="entry name" value="Heme oxygenase-like"/>
    <property type="match status" value="1"/>
</dbReference>
<dbReference type="InterPro" id="IPR016084">
    <property type="entry name" value="Haem_Oase-like_multi-hlx"/>
</dbReference>
<evidence type="ECO:0000313" key="2">
    <source>
        <dbReference type="Proteomes" id="UP000220527"/>
    </source>
</evidence>
<proteinExistence type="predicted"/>
<protein>
    <recommendedName>
        <fullName evidence="3">Heme oxygenase</fullName>
    </recommendedName>
</protein>
<dbReference type="InterPro" id="IPR016053">
    <property type="entry name" value="Haem_Oase-like"/>
</dbReference>
<dbReference type="OrthoDB" id="114943at2"/>
<organism evidence="1 2">
    <name type="scientific">Candidatus Viridilinea mediisalina</name>
    <dbReference type="NCBI Taxonomy" id="2024553"/>
    <lineage>
        <taxon>Bacteria</taxon>
        <taxon>Bacillati</taxon>
        <taxon>Chloroflexota</taxon>
        <taxon>Chloroflexia</taxon>
        <taxon>Chloroflexales</taxon>
        <taxon>Chloroflexineae</taxon>
        <taxon>Oscillochloridaceae</taxon>
        <taxon>Candidatus Viridilinea</taxon>
    </lineage>
</organism>
<sequence length="193" mass="21418">MKRMLLKQLKEMTRHDHEQIGLVVDIPSRVASLDSYRMLLARFYGFYAPLEETLAHVADLTAVVDDLEARYKLALLARDLLALGLSHDELIKLPRCQALPPLPNVAAALGCLYVTEGSTLGGQILVRQLQGALQLGPEHGLAFFYAYGPTTGSMWRRFGAQLEAYATTPEREAEVVAGTKATYRTMQEWIVNG</sequence>
<evidence type="ECO:0008006" key="3">
    <source>
        <dbReference type="Google" id="ProtNLM"/>
    </source>
</evidence>
<keyword evidence="2" id="KW-1185">Reference proteome</keyword>
<dbReference type="Pfam" id="PF01126">
    <property type="entry name" value="Heme_oxygenase"/>
    <property type="match status" value="1"/>
</dbReference>
<evidence type="ECO:0000313" key="1">
    <source>
        <dbReference type="EMBL" id="PDW03493.1"/>
    </source>
</evidence>